<name>A0A9W9LMR8_9EURO</name>
<dbReference type="AlphaFoldDB" id="A0A9W9LMR8"/>
<evidence type="ECO:0000313" key="2">
    <source>
        <dbReference type="EMBL" id="KAJ5165908.1"/>
    </source>
</evidence>
<protein>
    <recommendedName>
        <fullName evidence="4">AA1-like domain-containing protein</fullName>
    </recommendedName>
</protein>
<dbReference type="OrthoDB" id="4459390at2759"/>
<keyword evidence="1" id="KW-0732">Signal</keyword>
<comment type="caution">
    <text evidence="2">The sequence shown here is derived from an EMBL/GenBank/DDBJ whole genome shotgun (WGS) entry which is preliminary data.</text>
</comment>
<dbReference type="EMBL" id="JAPQKO010000004">
    <property type="protein sequence ID" value="KAJ5165908.1"/>
    <property type="molecule type" value="Genomic_DNA"/>
</dbReference>
<reference evidence="2" key="1">
    <citation type="submission" date="2022-11" db="EMBL/GenBank/DDBJ databases">
        <authorList>
            <person name="Petersen C."/>
        </authorList>
    </citation>
    <scope>NUCLEOTIDE SEQUENCE</scope>
    <source>
        <strain evidence="2">IBT 21917</strain>
    </source>
</reference>
<accession>A0A9W9LMR8</accession>
<gene>
    <name evidence="2" type="ORF">N7492_006204</name>
</gene>
<keyword evidence="3" id="KW-1185">Reference proteome</keyword>
<organism evidence="2 3">
    <name type="scientific">Penicillium capsulatum</name>
    <dbReference type="NCBI Taxonomy" id="69766"/>
    <lineage>
        <taxon>Eukaryota</taxon>
        <taxon>Fungi</taxon>
        <taxon>Dikarya</taxon>
        <taxon>Ascomycota</taxon>
        <taxon>Pezizomycotina</taxon>
        <taxon>Eurotiomycetes</taxon>
        <taxon>Eurotiomycetidae</taxon>
        <taxon>Eurotiales</taxon>
        <taxon>Aspergillaceae</taxon>
        <taxon>Penicillium</taxon>
    </lineage>
</organism>
<evidence type="ECO:0000256" key="1">
    <source>
        <dbReference type="SAM" id="SignalP"/>
    </source>
</evidence>
<reference evidence="2" key="2">
    <citation type="journal article" date="2023" name="IMA Fungus">
        <title>Comparative genomic study of the Penicillium genus elucidates a diverse pangenome and 15 lateral gene transfer events.</title>
        <authorList>
            <person name="Petersen C."/>
            <person name="Sorensen T."/>
            <person name="Nielsen M.R."/>
            <person name="Sondergaard T.E."/>
            <person name="Sorensen J.L."/>
            <person name="Fitzpatrick D.A."/>
            <person name="Frisvad J.C."/>
            <person name="Nielsen K.L."/>
        </authorList>
    </citation>
    <scope>NUCLEOTIDE SEQUENCE</scope>
    <source>
        <strain evidence="2">IBT 21917</strain>
    </source>
</reference>
<feature type="signal peptide" evidence="1">
    <location>
        <begin position="1"/>
        <end position="18"/>
    </location>
</feature>
<evidence type="ECO:0000313" key="3">
    <source>
        <dbReference type="Proteomes" id="UP001146351"/>
    </source>
</evidence>
<sequence>MKASFAAITLALAGTAFAAPAADVEGKAARYPYSINSISLRHLTKDNSYVFISNVAWYKESGEARESTTCTTHWNPSVPPQSPVPCADPAFSFWFPSGVKSLEDYEVAIKGPDGQGSVNIAAGPKYNCGKYNGTIDGIDFECKITNGGKFYVPVA</sequence>
<dbReference type="Proteomes" id="UP001146351">
    <property type="component" value="Unassembled WGS sequence"/>
</dbReference>
<proteinExistence type="predicted"/>
<feature type="chain" id="PRO_5040909994" description="AA1-like domain-containing protein" evidence="1">
    <location>
        <begin position="19"/>
        <end position="155"/>
    </location>
</feature>
<evidence type="ECO:0008006" key="4">
    <source>
        <dbReference type="Google" id="ProtNLM"/>
    </source>
</evidence>